<reference evidence="2 3" key="1">
    <citation type="submission" date="2019-02" db="EMBL/GenBank/DDBJ databases">
        <title>Deep-cultivation of Planctomycetes and their phenomic and genomic characterization uncovers novel biology.</title>
        <authorList>
            <person name="Wiegand S."/>
            <person name="Jogler M."/>
            <person name="Boedeker C."/>
            <person name="Pinto D."/>
            <person name="Vollmers J."/>
            <person name="Rivas-Marin E."/>
            <person name="Kohn T."/>
            <person name="Peeters S.H."/>
            <person name="Heuer A."/>
            <person name="Rast P."/>
            <person name="Oberbeckmann S."/>
            <person name="Bunk B."/>
            <person name="Jeske O."/>
            <person name="Meyerdierks A."/>
            <person name="Storesund J.E."/>
            <person name="Kallscheuer N."/>
            <person name="Luecker S."/>
            <person name="Lage O.M."/>
            <person name="Pohl T."/>
            <person name="Merkel B.J."/>
            <person name="Hornburger P."/>
            <person name="Mueller R.-W."/>
            <person name="Bruemmer F."/>
            <person name="Labrenz M."/>
            <person name="Spormann A.M."/>
            <person name="Op Den Camp H."/>
            <person name="Overmann J."/>
            <person name="Amann R."/>
            <person name="Jetten M.S.M."/>
            <person name="Mascher T."/>
            <person name="Medema M.H."/>
            <person name="Devos D.P."/>
            <person name="Kaster A.-K."/>
            <person name="Ovreas L."/>
            <person name="Rohde M."/>
            <person name="Galperin M.Y."/>
            <person name="Jogler C."/>
        </authorList>
    </citation>
    <scope>NUCLEOTIDE SEQUENCE [LARGE SCALE GENOMIC DNA]</scope>
    <source>
        <strain evidence="2 3">KOR34</strain>
    </source>
</reference>
<comment type="caution">
    <text evidence="2">The sequence shown here is derived from an EMBL/GenBank/DDBJ whole genome shotgun (WGS) entry which is preliminary data.</text>
</comment>
<keyword evidence="1" id="KW-0732">Signal</keyword>
<organism evidence="2 3">
    <name type="scientific">Posidoniimonas corsicana</name>
    <dbReference type="NCBI Taxonomy" id="1938618"/>
    <lineage>
        <taxon>Bacteria</taxon>
        <taxon>Pseudomonadati</taxon>
        <taxon>Planctomycetota</taxon>
        <taxon>Planctomycetia</taxon>
        <taxon>Pirellulales</taxon>
        <taxon>Lacipirellulaceae</taxon>
        <taxon>Posidoniimonas</taxon>
    </lineage>
</organism>
<accession>A0A5C5VGC0</accession>
<gene>
    <name evidence="2" type="ORF">KOR34_16850</name>
</gene>
<dbReference type="AlphaFoldDB" id="A0A5C5VGC0"/>
<feature type="chain" id="PRO_5022918813" evidence="1">
    <location>
        <begin position="23"/>
        <end position="96"/>
    </location>
</feature>
<protein>
    <submittedName>
        <fullName evidence="2">Uncharacterized protein</fullName>
    </submittedName>
</protein>
<feature type="signal peptide" evidence="1">
    <location>
        <begin position="1"/>
        <end position="22"/>
    </location>
</feature>
<sequence precursor="true">MSTTLKRFGVAALLSGCLHSFAHGGEPTRWLLASPAPPVEMLQEHRPFEASCLKGAFPLTKDYFRSHGTYETYGVKFKLPLGRPWHREPRPIPTVI</sequence>
<name>A0A5C5VGC0_9BACT</name>
<dbReference type="Proteomes" id="UP000316714">
    <property type="component" value="Unassembled WGS sequence"/>
</dbReference>
<keyword evidence="3" id="KW-1185">Reference proteome</keyword>
<evidence type="ECO:0000313" key="2">
    <source>
        <dbReference type="EMBL" id="TWT36745.1"/>
    </source>
</evidence>
<evidence type="ECO:0000313" key="3">
    <source>
        <dbReference type="Proteomes" id="UP000316714"/>
    </source>
</evidence>
<dbReference type="EMBL" id="SIHJ01000001">
    <property type="protein sequence ID" value="TWT36745.1"/>
    <property type="molecule type" value="Genomic_DNA"/>
</dbReference>
<evidence type="ECO:0000256" key="1">
    <source>
        <dbReference type="SAM" id="SignalP"/>
    </source>
</evidence>
<proteinExistence type="predicted"/>